<evidence type="ECO:0000256" key="1">
    <source>
        <dbReference type="SAM" id="SignalP"/>
    </source>
</evidence>
<dbReference type="Proteomes" id="UP000182409">
    <property type="component" value="Unassembled WGS sequence"/>
</dbReference>
<feature type="signal peptide" evidence="1">
    <location>
        <begin position="1"/>
        <end position="26"/>
    </location>
</feature>
<dbReference type="RefSeq" id="WP_074652268.1">
    <property type="nucleotide sequence ID" value="NZ_FNSD01000001.1"/>
</dbReference>
<dbReference type="InterPro" id="IPR011989">
    <property type="entry name" value="ARM-like"/>
</dbReference>
<evidence type="ECO:0000313" key="3">
    <source>
        <dbReference type="Proteomes" id="UP000182409"/>
    </source>
</evidence>
<dbReference type="Gene3D" id="1.25.10.10">
    <property type="entry name" value="Leucine-rich Repeat Variant"/>
    <property type="match status" value="2"/>
</dbReference>
<dbReference type="InterPro" id="IPR016024">
    <property type="entry name" value="ARM-type_fold"/>
</dbReference>
<proteinExistence type="predicted"/>
<organism evidence="2 3">
    <name type="scientific">Terriglobus roseus</name>
    <dbReference type="NCBI Taxonomy" id="392734"/>
    <lineage>
        <taxon>Bacteria</taxon>
        <taxon>Pseudomonadati</taxon>
        <taxon>Acidobacteriota</taxon>
        <taxon>Terriglobia</taxon>
        <taxon>Terriglobales</taxon>
        <taxon>Acidobacteriaceae</taxon>
        <taxon>Terriglobus</taxon>
    </lineage>
</organism>
<evidence type="ECO:0000313" key="2">
    <source>
        <dbReference type="EMBL" id="SEB45084.1"/>
    </source>
</evidence>
<protein>
    <recommendedName>
        <fullName evidence="4">HEAT repeat-containing protein</fullName>
    </recommendedName>
</protein>
<dbReference type="SUPFAM" id="SSF48371">
    <property type="entry name" value="ARM repeat"/>
    <property type="match status" value="2"/>
</dbReference>
<keyword evidence="1" id="KW-0732">Signal</keyword>
<gene>
    <name evidence="2" type="ORF">SAMN05443244_0587</name>
</gene>
<feature type="chain" id="PRO_5010370903" description="HEAT repeat-containing protein" evidence="1">
    <location>
        <begin position="27"/>
        <end position="303"/>
    </location>
</feature>
<reference evidence="2 3" key="1">
    <citation type="submission" date="2016-10" db="EMBL/GenBank/DDBJ databases">
        <authorList>
            <person name="de Groot N.N."/>
        </authorList>
    </citation>
    <scope>NUCLEOTIDE SEQUENCE [LARGE SCALE GENOMIC DNA]</scope>
    <source>
        <strain evidence="2 3">AB35.6</strain>
    </source>
</reference>
<evidence type="ECO:0008006" key="4">
    <source>
        <dbReference type="Google" id="ProtNLM"/>
    </source>
</evidence>
<name>A0A1H4JFJ7_9BACT</name>
<sequence length="303" mass="31723">MRYLCTPFVLLALFSTLSLPTLHAQAANPDAGIVGDAPDLSPAALVNAAWTRLENGVTGTKNTDTRIAAISGLSLLGGQARAERLVGNAMHDPDIDVRLAAIVAAGEMARNGSREFPTEIRNQLNDADPKVAFTAASTLWKLNDPSGEDILLAVAQGERSGDYNFWKGSKHNASRTLHSPSALAKIAAQQSMVILVPPVGMGMGAYGYLKSTGGTSPQVTAITQIAKEHTDPSKKALIEATKTKDAGGRLAAAEALATYTGMDTRDALRALLTDGKDNVRFTASAAYIHNVGTAATTGAKKKK</sequence>
<accession>A0A1H4JFJ7</accession>
<dbReference type="EMBL" id="FNSD01000001">
    <property type="protein sequence ID" value="SEB45084.1"/>
    <property type="molecule type" value="Genomic_DNA"/>
</dbReference>
<dbReference type="AlphaFoldDB" id="A0A1H4JFJ7"/>
<dbReference type="OrthoDB" id="117048at2"/>